<organism evidence="7 8">
    <name type="scientific">Bonamia ostreae</name>
    <dbReference type="NCBI Taxonomy" id="126728"/>
    <lineage>
        <taxon>Eukaryota</taxon>
        <taxon>Sar</taxon>
        <taxon>Rhizaria</taxon>
        <taxon>Endomyxa</taxon>
        <taxon>Ascetosporea</taxon>
        <taxon>Haplosporida</taxon>
        <taxon>Bonamia</taxon>
    </lineage>
</organism>
<dbReference type="InterPro" id="IPR036322">
    <property type="entry name" value="WD40_repeat_dom_sf"/>
</dbReference>
<gene>
    <name evidence="7" type="ORF">MHBO_003539</name>
</gene>
<evidence type="ECO:0000256" key="1">
    <source>
        <dbReference type="ARBA" id="ARBA00022490"/>
    </source>
</evidence>
<feature type="domain" description="RRM" evidence="6">
    <location>
        <begin position="77"/>
        <end position="124"/>
    </location>
</feature>
<dbReference type="EMBL" id="JBDODL010002088">
    <property type="protein sequence ID" value="MES1922023.1"/>
    <property type="molecule type" value="Genomic_DNA"/>
</dbReference>
<proteinExistence type="predicted"/>
<evidence type="ECO:0000313" key="7">
    <source>
        <dbReference type="EMBL" id="MES1922023.1"/>
    </source>
</evidence>
<dbReference type="InterPro" id="IPR035979">
    <property type="entry name" value="RBD_domain_sf"/>
</dbReference>
<keyword evidence="1" id="KW-0963">Cytoplasm</keyword>
<sequence>MVDVSNSNSDNKKTPDSDSSINSEAQFKELTATAKDWDYDFFDKETRIEKEPDITSTLLITGLPKIPDEKTAKLKNVIKKKFKSFGKISTEDITIFREENTDLSTGSCIIKFRSSGDAHAALALKKFDKNHSLQSVCVQDCLDTDTRLQKMTKTLSVLKESDALFSHNNDIRQRCQFLVRCGAKTTVCWHDPLRLSLEGRDPFVDYDENKGEAATELILPTEEITITAVRWSKTGKFLGAIGSKGQIVVYGGSPLKKLCEFGQKFCDFEFSPMDNFVVAIKTEDPQARSRQSRAIVVTRVAEVWDFLLVKLTVVVSLKTGLRLKWSFDEKYFAFMTNSGISFLVSQLFV</sequence>
<dbReference type="InterPro" id="IPR000504">
    <property type="entry name" value="RRM_dom"/>
</dbReference>
<evidence type="ECO:0000313" key="8">
    <source>
        <dbReference type="Proteomes" id="UP001439008"/>
    </source>
</evidence>
<dbReference type="InterPro" id="IPR012677">
    <property type="entry name" value="Nucleotide-bd_a/b_plait_sf"/>
</dbReference>
<dbReference type="PANTHER" id="PTHR14068:SF0">
    <property type="entry name" value="EUKARYOTIC TRANSLATION INITIATION FACTOR 3 SUBUNIT B"/>
    <property type="match status" value="1"/>
</dbReference>
<dbReference type="PANTHER" id="PTHR14068">
    <property type="entry name" value="EUKARYOTIC TRANSLATION INITIATION FACTOR 3 EIF3 -RELATED"/>
    <property type="match status" value="1"/>
</dbReference>
<dbReference type="InterPro" id="IPR011400">
    <property type="entry name" value="EIF3B"/>
</dbReference>
<feature type="region of interest" description="Disordered" evidence="5">
    <location>
        <begin position="1"/>
        <end position="24"/>
    </location>
</feature>
<dbReference type="Proteomes" id="UP001439008">
    <property type="component" value="Unassembled WGS sequence"/>
</dbReference>
<keyword evidence="4" id="KW-0648">Protein biosynthesis</keyword>
<keyword evidence="3" id="KW-0694">RNA-binding</keyword>
<dbReference type="SUPFAM" id="SSF50978">
    <property type="entry name" value="WD40 repeat-like"/>
    <property type="match status" value="1"/>
</dbReference>
<evidence type="ECO:0000259" key="6">
    <source>
        <dbReference type="Pfam" id="PF00076"/>
    </source>
</evidence>
<accession>A0ABV2AQS1</accession>
<dbReference type="Pfam" id="PF00076">
    <property type="entry name" value="RRM_1"/>
    <property type="match status" value="1"/>
</dbReference>
<evidence type="ECO:0000256" key="2">
    <source>
        <dbReference type="ARBA" id="ARBA00022540"/>
    </source>
</evidence>
<name>A0ABV2AQS1_9EUKA</name>
<keyword evidence="2" id="KW-0396">Initiation factor</keyword>
<dbReference type="Gene3D" id="3.30.70.330">
    <property type="match status" value="1"/>
</dbReference>
<keyword evidence="8" id="KW-1185">Reference proteome</keyword>
<protein>
    <recommendedName>
        <fullName evidence="6">RRM domain-containing protein</fullName>
    </recommendedName>
</protein>
<dbReference type="SUPFAM" id="SSF54928">
    <property type="entry name" value="RNA-binding domain, RBD"/>
    <property type="match status" value="1"/>
</dbReference>
<evidence type="ECO:0000256" key="3">
    <source>
        <dbReference type="ARBA" id="ARBA00022884"/>
    </source>
</evidence>
<evidence type="ECO:0000256" key="4">
    <source>
        <dbReference type="ARBA" id="ARBA00022917"/>
    </source>
</evidence>
<comment type="caution">
    <text evidence="7">The sequence shown here is derived from an EMBL/GenBank/DDBJ whole genome shotgun (WGS) entry which is preliminary data.</text>
</comment>
<evidence type="ECO:0000256" key="5">
    <source>
        <dbReference type="SAM" id="MobiDB-lite"/>
    </source>
</evidence>
<reference evidence="7 8" key="1">
    <citation type="journal article" date="2024" name="BMC Biol.">
        <title>Comparative genomics of Ascetosporea gives new insight into the evolutionary basis for animal parasitism in Rhizaria.</title>
        <authorList>
            <person name="Hiltunen Thoren M."/>
            <person name="Onut-Brannstrom I."/>
            <person name="Alfjorden A."/>
            <person name="Peckova H."/>
            <person name="Swords F."/>
            <person name="Hooper C."/>
            <person name="Holzer A.S."/>
            <person name="Bass D."/>
            <person name="Burki F."/>
        </authorList>
    </citation>
    <scope>NUCLEOTIDE SEQUENCE [LARGE SCALE GENOMIC DNA]</scope>
    <source>
        <strain evidence="7">20-A016</strain>
    </source>
</reference>